<evidence type="ECO:0000259" key="10">
    <source>
        <dbReference type="Pfam" id="PF06144"/>
    </source>
</evidence>
<comment type="catalytic activity">
    <reaction evidence="8">
        <text>DNA(n) + a 2'-deoxyribonucleoside 5'-triphosphate = DNA(n+1) + diphosphate</text>
        <dbReference type="Rhea" id="RHEA:22508"/>
        <dbReference type="Rhea" id="RHEA-COMP:17339"/>
        <dbReference type="Rhea" id="RHEA-COMP:17340"/>
        <dbReference type="ChEBI" id="CHEBI:33019"/>
        <dbReference type="ChEBI" id="CHEBI:61560"/>
        <dbReference type="ChEBI" id="CHEBI:173112"/>
        <dbReference type="EC" id="2.7.7.7"/>
    </reaction>
</comment>
<evidence type="ECO:0000313" key="13">
    <source>
        <dbReference type="Proteomes" id="UP000279799"/>
    </source>
</evidence>
<dbReference type="InterPro" id="IPR032780">
    <property type="entry name" value="DNA_pol3_delt_C"/>
</dbReference>
<evidence type="ECO:0000256" key="5">
    <source>
        <dbReference type="ARBA" id="ARBA00022705"/>
    </source>
</evidence>
<protein>
    <recommendedName>
        <fullName evidence="2 9">DNA polymerase III subunit delta</fullName>
        <ecNumber evidence="1 9">2.7.7.7</ecNumber>
    </recommendedName>
</protein>
<dbReference type="GO" id="GO:0003887">
    <property type="term" value="F:DNA-directed DNA polymerase activity"/>
    <property type="evidence" value="ECO:0007669"/>
    <property type="project" value="UniProtKB-UniRule"/>
</dbReference>
<keyword evidence="4 12" id="KW-0548">Nucleotidyltransferase</keyword>
<keyword evidence="5" id="KW-0235">DNA replication</keyword>
<dbReference type="SUPFAM" id="SSF52540">
    <property type="entry name" value="P-loop containing nucleoside triphosphate hydrolases"/>
    <property type="match status" value="1"/>
</dbReference>
<dbReference type="InterPro" id="IPR008921">
    <property type="entry name" value="DNA_pol3_clamp-load_cplx_C"/>
</dbReference>
<dbReference type="AlphaFoldDB" id="A0A448TU94"/>
<name>A0A448TU94_9PAST</name>
<dbReference type="EC" id="2.7.7.7" evidence="1 9"/>
<dbReference type="CDD" id="cd18138">
    <property type="entry name" value="HLD_clamp_pol_III_delta"/>
    <property type="match status" value="1"/>
</dbReference>
<evidence type="ECO:0000256" key="4">
    <source>
        <dbReference type="ARBA" id="ARBA00022695"/>
    </source>
</evidence>
<dbReference type="Pfam" id="PF06144">
    <property type="entry name" value="DNA_pol3_delta"/>
    <property type="match status" value="1"/>
</dbReference>
<dbReference type="InterPro" id="IPR005790">
    <property type="entry name" value="DNA_polIII_delta"/>
</dbReference>
<reference evidence="12 13" key="1">
    <citation type="submission" date="2018-12" db="EMBL/GenBank/DDBJ databases">
        <authorList>
            <consortium name="Pathogen Informatics"/>
        </authorList>
    </citation>
    <scope>NUCLEOTIDE SEQUENCE [LARGE SCALE GENOMIC DNA]</scope>
    <source>
        <strain evidence="12 13">NCTC12871</strain>
    </source>
</reference>
<evidence type="ECO:0000256" key="8">
    <source>
        <dbReference type="ARBA" id="ARBA00049244"/>
    </source>
</evidence>
<proteinExistence type="inferred from homology"/>
<accession>A0A448TU94</accession>
<keyword evidence="3 12" id="KW-0808">Transferase</keyword>
<dbReference type="NCBIfam" id="TIGR01128">
    <property type="entry name" value="holA"/>
    <property type="match status" value="1"/>
</dbReference>
<comment type="similarity">
    <text evidence="7">Belongs to the DNA polymerase HolA subunit family.</text>
</comment>
<dbReference type="GO" id="GO:0009360">
    <property type="term" value="C:DNA polymerase III complex"/>
    <property type="evidence" value="ECO:0007669"/>
    <property type="project" value="UniProtKB-UniRule"/>
</dbReference>
<dbReference type="PANTHER" id="PTHR34388">
    <property type="entry name" value="DNA POLYMERASE III SUBUNIT DELTA"/>
    <property type="match status" value="1"/>
</dbReference>
<dbReference type="Pfam" id="PF14840">
    <property type="entry name" value="DNA_pol3_delt_C"/>
    <property type="match status" value="1"/>
</dbReference>
<keyword evidence="6" id="KW-0239">DNA-directed DNA polymerase</keyword>
<dbReference type="PANTHER" id="PTHR34388:SF1">
    <property type="entry name" value="DNA POLYMERASE III SUBUNIT DELTA"/>
    <property type="match status" value="1"/>
</dbReference>
<evidence type="ECO:0000313" key="12">
    <source>
        <dbReference type="EMBL" id="VEJ09572.1"/>
    </source>
</evidence>
<dbReference type="Gene3D" id="1.20.272.10">
    <property type="match status" value="1"/>
</dbReference>
<dbReference type="Gene3D" id="3.40.50.300">
    <property type="entry name" value="P-loop containing nucleotide triphosphate hydrolases"/>
    <property type="match status" value="1"/>
</dbReference>
<dbReference type="GO" id="GO:0006261">
    <property type="term" value="P:DNA-templated DNA replication"/>
    <property type="evidence" value="ECO:0007669"/>
    <property type="project" value="TreeGrafter"/>
</dbReference>
<evidence type="ECO:0000256" key="9">
    <source>
        <dbReference type="NCBIfam" id="TIGR01128"/>
    </source>
</evidence>
<organism evidence="12 13">
    <name type="scientific">Actinobacillus delphinicola</name>
    <dbReference type="NCBI Taxonomy" id="51161"/>
    <lineage>
        <taxon>Bacteria</taxon>
        <taxon>Pseudomonadati</taxon>
        <taxon>Pseudomonadota</taxon>
        <taxon>Gammaproteobacteria</taxon>
        <taxon>Pasteurellales</taxon>
        <taxon>Pasteurellaceae</taxon>
        <taxon>Actinobacillus</taxon>
    </lineage>
</organism>
<dbReference type="Gene3D" id="1.10.8.60">
    <property type="match status" value="1"/>
</dbReference>
<dbReference type="OrthoDB" id="9770982at2"/>
<evidence type="ECO:0000256" key="1">
    <source>
        <dbReference type="ARBA" id="ARBA00012417"/>
    </source>
</evidence>
<keyword evidence="13" id="KW-1185">Reference proteome</keyword>
<dbReference type="GO" id="GO:0003677">
    <property type="term" value="F:DNA binding"/>
    <property type="evidence" value="ECO:0007669"/>
    <property type="project" value="InterPro"/>
</dbReference>
<evidence type="ECO:0000256" key="7">
    <source>
        <dbReference type="ARBA" id="ARBA00034754"/>
    </source>
</evidence>
<feature type="domain" description="DNA polymerase III subunit delta C-terminal" evidence="11">
    <location>
        <begin position="217"/>
        <end position="344"/>
    </location>
</feature>
<evidence type="ECO:0000259" key="11">
    <source>
        <dbReference type="Pfam" id="PF14840"/>
    </source>
</evidence>
<feature type="domain" description="DNA polymerase III delta N-terminal" evidence="10">
    <location>
        <begin position="22"/>
        <end position="142"/>
    </location>
</feature>
<evidence type="ECO:0000256" key="6">
    <source>
        <dbReference type="ARBA" id="ARBA00022932"/>
    </source>
</evidence>
<dbReference type="InterPro" id="IPR010372">
    <property type="entry name" value="DNA_pol3_delta_N"/>
</dbReference>
<evidence type="ECO:0000256" key="2">
    <source>
        <dbReference type="ARBA" id="ARBA00017703"/>
    </source>
</evidence>
<dbReference type="Proteomes" id="UP000279799">
    <property type="component" value="Chromosome"/>
</dbReference>
<sequence length="346" mass="40272">MRRIASDQLSFALQKGLPPVCILTGSDPLLLIEAEDMLCQYASEQGFDEKYRQTIENTTDWDSILERVQSMGLFFQRQIIYLQLPENLNAAIQNQLQVLIEHLNEDCLLILHLPKFNKNVEKQKWVVALEKFAPQSWLVNCQTPTLEALPQWISIRARQLELAFDQESIQLLCYNYEGNLLALKQVLSLLSLLYPASKITLPRVQQVIEQSAVFSVYQWVDALLSGDALRAKQILSALQQDDTQPVILLRSLQREIMMLLQITQPYSTFNMDMPLDLSGARARFDELRIWQNRRNLLLQAAKRFTYRRIFEIIQELAVLERAVKQDFNQNVWQELTLLSYHFCQPN</sequence>
<dbReference type="RefSeq" id="WP_126599614.1">
    <property type="nucleotide sequence ID" value="NZ_LR134510.1"/>
</dbReference>
<gene>
    <name evidence="12" type="primary">holA</name>
    <name evidence="12" type="ORF">NCTC12871_01044</name>
</gene>
<dbReference type="SUPFAM" id="SSF48019">
    <property type="entry name" value="post-AAA+ oligomerization domain-like"/>
    <property type="match status" value="1"/>
</dbReference>
<dbReference type="EMBL" id="LR134510">
    <property type="protein sequence ID" value="VEJ09572.1"/>
    <property type="molecule type" value="Genomic_DNA"/>
</dbReference>
<dbReference type="InterPro" id="IPR027417">
    <property type="entry name" value="P-loop_NTPase"/>
</dbReference>
<dbReference type="KEGG" id="adp:NCTC12871_01044"/>
<evidence type="ECO:0000256" key="3">
    <source>
        <dbReference type="ARBA" id="ARBA00022679"/>
    </source>
</evidence>